<sequence>MPLSAESVHTIKTILDGATKEGPTGLNGLTFVAVDKDGKTLVEHASGTRGVNSQEPMDMDTSFWIASCTKIVATIAVLQLVEQGSVPLDDPEFVRKMAPEIGAKKVYADGVNGAEQQISVTMRMLLNHTAGFAYAFFDARVNMRGRPVGIAGGFHSRRSATPVLDRVVLTRLSPEFNGDEEDILNSPMVNQPGKSDPDHTRLAANKVPKIAGSMWEYGVNIDWAGIILERHTGQKLNDYIQEHIFQPLGISDVTMFPTDNMRANLAHMHQRDPATGALAERDHLYRRPFHQTTKEQQQNFFHSAGAGLFAKPKEYIKVLAALLNEGVGPTTGNRILKKETVDLMWENQIPTQPNFARAGLPAADPTLANSLPEMYPQSGTKPRGVQAGTETPLTSLLSTQVPLRFDHVADFVCCTLGNPPQGWGLSMFLTLAPGDTGRGANTGWWCGLSNIFWWVDREKGVAGILSGQILPFGDPKVIQAWVGVEKAIYDGLE</sequence>
<dbReference type="InterPro" id="IPR001466">
    <property type="entry name" value="Beta-lactam-related"/>
</dbReference>
<dbReference type="PANTHER" id="PTHR43283">
    <property type="entry name" value="BETA-LACTAMASE-RELATED"/>
    <property type="match status" value="1"/>
</dbReference>
<comment type="caution">
    <text evidence="2">The sequence shown here is derived from an EMBL/GenBank/DDBJ whole genome shotgun (WGS) entry which is preliminary data.</text>
</comment>
<proteinExistence type="predicted"/>
<name>A0A9P6GJD1_9PLEO</name>
<dbReference type="SUPFAM" id="SSF56601">
    <property type="entry name" value="beta-lactamase/transpeptidase-like"/>
    <property type="match status" value="1"/>
</dbReference>
<protein>
    <submittedName>
        <fullName evidence="2">Beta-lactamase</fullName>
    </submittedName>
</protein>
<dbReference type="OrthoDB" id="428260at2759"/>
<accession>A0A9P6GJD1</accession>
<organism evidence="2 3">
    <name type="scientific">Paraphaeosphaeria minitans</name>
    <dbReference type="NCBI Taxonomy" id="565426"/>
    <lineage>
        <taxon>Eukaryota</taxon>
        <taxon>Fungi</taxon>
        <taxon>Dikarya</taxon>
        <taxon>Ascomycota</taxon>
        <taxon>Pezizomycotina</taxon>
        <taxon>Dothideomycetes</taxon>
        <taxon>Pleosporomycetidae</taxon>
        <taxon>Pleosporales</taxon>
        <taxon>Massarineae</taxon>
        <taxon>Didymosphaeriaceae</taxon>
        <taxon>Paraphaeosphaeria</taxon>
    </lineage>
</organism>
<evidence type="ECO:0000259" key="1">
    <source>
        <dbReference type="Pfam" id="PF00144"/>
    </source>
</evidence>
<reference evidence="2" key="1">
    <citation type="journal article" date="2020" name="Mol. Plant Microbe Interact.">
        <title>Genome Sequence of the Biocontrol Agent Coniothyrium minitans strain Conio (IMI 134523).</title>
        <authorList>
            <person name="Patel D."/>
            <person name="Shittu T.A."/>
            <person name="Baroncelli R."/>
            <person name="Muthumeenakshi S."/>
            <person name="Osborne T.H."/>
            <person name="Janganan T.K."/>
            <person name="Sreenivasaprasad S."/>
        </authorList>
    </citation>
    <scope>NUCLEOTIDE SEQUENCE</scope>
    <source>
        <strain evidence="2">Conio</strain>
    </source>
</reference>
<gene>
    <name evidence="2" type="ORF">PMIN01_06860</name>
</gene>
<dbReference type="EMBL" id="WJXW01000006">
    <property type="protein sequence ID" value="KAF9735455.1"/>
    <property type="molecule type" value="Genomic_DNA"/>
</dbReference>
<dbReference type="AlphaFoldDB" id="A0A9P6GJD1"/>
<feature type="domain" description="Beta-lactamase-related" evidence="1">
    <location>
        <begin position="32"/>
        <end position="375"/>
    </location>
</feature>
<keyword evidence="3" id="KW-1185">Reference proteome</keyword>
<evidence type="ECO:0000313" key="2">
    <source>
        <dbReference type="EMBL" id="KAF9735455.1"/>
    </source>
</evidence>
<dbReference type="PANTHER" id="PTHR43283:SF3">
    <property type="entry name" value="BETA-LACTAMASE FAMILY PROTEIN (AFU_ORTHOLOGUE AFUA_5G07500)"/>
    <property type="match status" value="1"/>
</dbReference>
<dbReference type="Pfam" id="PF00144">
    <property type="entry name" value="Beta-lactamase"/>
    <property type="match status" value="1"/>
</dbReference>
<dbReference type="InterPro" id="IPR050789">
    <property type="entry name" value="Diverse_Enzym_Activities"/>
</dbReference>
<dbReference type="Gene3D" id="3.40.710.10">
    <property type="entry name" value="DD-peptidase/beta-lactamase superfamily"/>
    <property type="match status" value="1"/>
</dbReference>
<dbReference type="InterPro" id="IPR012338">
    <property type="entry name" value="Beta-lactam/transpept-like"/>
</dbReference>
<evidence type="ECO:0000313" key="3">
    <source>
        <dbReference type="Proteomes" id="UP000756921"/>
    </source>
</evidence>
<dbReference type="Proteomes" id="UP000756921">
    <property type="component" value="Unassembled WGS sequence"/>
</dbReference>